<dbReference type="PANTHER" id="PTHR15108">
    <property type="entry name" value="N-ACYLGLUCOSAMINE-2-EPIMERASE"/>
    <property type="match status" value="1"/>
</dbReference>
<dbReference type="Gene3D" id="1.50.10.10">
    <property type="match status" value="2"/>
</dbReference>
<dbReference type="KEGG" id="vcn:VOLCADRAFT_86621"/>
<feature type="signal peptide" evidence="11">
    <location>
        <begin position="1"/>
        <end position="37"/>
    </location>
</feature>
<evidence type="ECO:0000256" key="7">
    <source>
        <dbReference type="ARBA" id="ARBA00033215"/>
    </source>
</evidence>
<feature type="compositionally biased region" description="Polar residues" evidence="10">
    <location>
        <begin position="154"/>
        <end position="167"/>
    </location>
</feature>
<reference evidence="12 13" key="1">
    <citation type="journal article" date="2010" name="Science">
        <title>Genomic analysis of organismal complexity in the multicellular green alga Volvox carteri.</title>
        <authorList>
            <person name="Prochnik S.E."/>
            <person name="Umen J."/>
            <person name="Nedelcu A.M."/>
            <person name="Hallmann A."/>
            <person name="Miller S.M."/>
            <person name="Nishii I."/>
            <person name="Ferris P."/>
            <person name="Kuo A."/>
            <person name="Mitros T."/>
            <person name="Fritz-Laylin L.K."/>
            <person name="Hellsten U."/>
            <person name="Chapman J."/>
            <person name="Simakov O."/>
            <person name="Rensing S.A."/>
            <person name="Terry A."/>
            <person name="Pangilinan J."/>
            <person name="Kapitonov V."/>
            <person name="Jurka J."/>
            <person name="Salamov A."/>
            <person name="Shapiro H."/>
            <person name="Schmutz J."/>
            <person name="Grimwood J."/>
            <person name="Lindquist E."/>
            <person name="Lucas S."/>
            <person name="Grigoriev I.V."/>
            <person name="Schmitt R."/>
            <person name="Kirk D."/>
            <person name="Rokhsar D.S."/>
        </authorList>
    </citation>
    <scope>NUCLEOTIDE SEQUENCE [LARGE SCALE GENOMIC DNA]</scope>
    <source>
        <strain evidence="13">f. Nagariensis / Eve</strain>
    </source>
</reference>
<dbReference type="InParanoid" id="D8TJ58"/>
<comment type="catalytic activity">
    <reaction evidence="8">
        <text>an N-acyl-D-glucosamine = an N-acyl-D-mannosamine</text>
        <dbReference type="Rhea" id="RHEA:19033"/>
        <dbReference type="ChEBI" id="CHEBI:16062"/>
        <dbReference type="ChEBI" id="CHEBI:17274"/>
        <dbReference type="EC" id="5.1.3.8"/>
    </reaction>
    <physiologicalReaction direction="left-to-right" evidence="8">
        <dbReference type="Rhea" id="RHEA:19034"/>
    </physiologicalReaction>
    <physiologicalReaction direction="right-to-left" evidence="8">
        <dbReference type="Rhea" id="RHEA:19035"/>
    </physiologicalReaction>
</comment>
<dbReference type="EC" id="5.1.3.8" evidence="2"/>
<evidence type="ECO:0000256" key="4">
    <source>
        <dbReference type="ARBA" id="ARBA00023235"/>
    </source>
</evidence>
<organism evidence="13">
    <name type="scientific">Volvox carteri f. nagariensis</name>
    <dbReference type="NCBI Taxonomy" id="3068"/>
    <lineage>
        <taxon>Eukaryota</taxon>
        <taxon>Viridiplantae</taxon>
        <taxon>Chlorophyta</taxon>
        <taxon>core chlorophytes</taxon>
        <taxon>Chlorophyceae</taxon>
        <taxon>CS clade</taxon>
        <taxon>Chlamydomonadales</taxon>
        <taxon>Volvocaceae</taxon>
        <taxon>Volvox</taxon>
    </lineage>
</organism>
<dbReference type="GO" id="GO:0050121">
    <property type="term" value="F:N-acylglucosamine 2-epimerase activity"/>
    <property type="evidence" value="ECO:0007669"/>
    <property type="project" value="UniProtKB-EC"/>
</dbReference>
<dbReference type="GO" id="GO:0005975">
    <property type="term" value="P:carbohydrate metabolic process"/>
    <property type="evidence" value="ECO:0007669"/>
    <property type="project" value="InterPro"/>
</dbReference>
<accession>D8TJ58</accession>
<keyword evidence="13" id="KW-1185">Reference proteome</keyword>
<dbReference type="Proteomes" id="UP000001058">
    <property type="component" value="Unassembled WGS sequence"/>
</dbReference>
<keyword evidence="4" id="KW-0413">Isomerase</keyword>
<evidence type="ECO:0000256" key="11">
    <source>
        <dbReference type="SAM" id="SignalP"/>
    </source>
</evidence>
<evidence type="ECO:0000256" key="3">
    <source>
        <dbReference type="ARBA" id="ARBA00014959"/>
    </source>
</evidence>
<feature type="region of interest" description="Disordered" evidence="10">
    <location>
        <begin position="36"/>
        <end position="56"/>
    </location>
</feature>
<dbReference type="OrthoDB" id="544973at2759"/>
<dbReference type="AlphaFoldDB" id="D8TJ58"/>
<dbReference type="InterPro" id="IPR008928">
    <property type="entry name" value="6-hairpin_glycosidase_sf"/>
</dbReference>
<feature type="region of interest" description="Disordered" evidence="10">
    <location>
        <begin position="145"/>
        <end position="169"/>
    </location>
</feature>
<evidence type="ECO:0000256" key="9">
    <source>
        <dbReference type="ARBA" id="ARBA00046544"/>
    </source>
</evidence>
<evidence type="ECO:0000256" key="6">
    <source>
        <dbReference type="ARBA" id="ARBA00031909"/>
    </source>
</evidence>
<feature type="compositionally biased region" description="Low complexity" evidence="10">
    <location>
        <begin position="37"/>
        <end position="56"/>
    </location>
</feature>
<dbReference type="Pfam" id="PF07221">
    <property type="entry name" value="GlcNAc_2-epim"/>
    <property type="match status" value="1"/>
</dbReference>
<proteinExistence type="inferred from homology"/>
<evidence type="ECO:0000313" key="13">
    <source>
        <dbReference type="Proteomes" id="UP000001058"/>
    </source>
</evidence>
<evidence type="ECO:0000256" key="10">
    <source>
        <dbReference type="SAM" id="MobiDB-lite"/>
    </source>
</evidence>
<dbReference type="GeneID" id="9624518"/>
<evidence type="ECO:0000256" key="2">
    <source>
        <dbReference type="ARBA" id="ARBA00013176"/>
    </source>
</evidence>
<dbReference type="SUPFAM" id="SSF48208">
    <property type="entry name" value="Six-hairpin glycosidases"/>
    <property type="match status" value="2"/>
</dbReference>
<keyword evidence="11" id="KW-0732">Signal</keyword>
<dbReference type="InterPro" id="IPR010819">
    <property type="entry name" value="AGE/CE"/>
</dbReference>
<evidence type="ECO:0000256" key="8">
    <source>
        <dbReference type="ARBA" id="ARBA00034243"/>
    </source>
</evidence>
<protein>
    <recommendedName>
        <fullName evidence="3">N-acylglucosamine 2-epimerase</fullName>
        <ecNumber evidence="2">5.1.3.8</ecNumber>
    </recommendedName>
    <alternativeName>
        <fullName evidence="7">GlcNAc 2-epimerase</fullName>
    </alternativeName>
    <alternativeName>
        <fullName evidence="5">N-acetyl-D-glucosamine 2-epimerase</fullName>
    </alternativeName>
    <alternativeName>
        <fullName evidence="6">Renin-binding protein</fullName>
    </alternativeName>
</protein>
<name>D8TJ58_VOLCA</name>
<evidence type="ECO:0000313" key="12">
    <source>
        <dbReference type="EMBL" id="EFJ52481.1"/>
    </source>
</evidence>
<dbReference type="EMBL" id="GL378324">
    <property type="protein sequence ID" value="EFJ52481.1"/>
    <property type="molecule type" value="Genomic_DNA"/>
</dbReference>
<evidence type="ECO:0000256" key="1">
    <source>
        <dbReference type="ARBA" id="ARBA00008558"/>
    </source>
</evidence>
<dbReference type="InterPro" id="IPR012341">
    <property type="entry name" value="6hp_glycosidase-like_sf"/>
</dbReference>
<comment type="similarity">
    <text evidence="1">Belongs to the N-acylglucosamine 2-epimerase family.</text>
</comment>
<feature type="chain" id="PRO_5003123619" description="N-acylglucosamine 2-epimerase" evidence="11">
    <location>
        <begin position="38"/>
        <end position="588"/>
    </location>
</feature>
<gene>
    <name evidence="12" type="ORF">VOLCADRAFT_86621</name>
</gene>
<evidence type="ECO:0000256" key="5">
    <source>
        <dbReference type="ARBA" id="ARBA00031608"/>
    </source>
</evidence>
<comment type="subunit">
    <text evidence="9">Homodimer. Forms a heterodimer with renin and inhibits its activity.</text>
</comment>
<sequence>MVMSKTWSSPTLRSIKASMRLLAVLLLLGVTQRPLTAQPNGNPGAPQPSAGGSAAPSGLESDVLALARELFIEMHCFWSNFGPDNRYGGFYATLGRQGNPIQPTAKGVVQQARHLYFFSAHHMALNDPWVGPLVLSDRGGASPGSTACGAPLTDSAQGPNSSGASMSDQQALAKKLADQAHGFLTLHMRNPATGLFYTTVTPNGSDVIDAGPLLNGNLMAVYALAVYARAFNYTAARDEALETFLALDALLYDKQYGGYNELLSVPPWGPNPKTLNGLLALTQATMELARVVPENPTVMDRLRECLRLFPERVVVMPEGYARQEFSANWSTAVGDASGGGGRNEVSYGMQLAASWVLLEAIPVAYGNSGGGGGSGGDDAAGSVRAAALKLGNTAVMEGYHYGHGGFFLSGSWNRTSDKTWDKLWWVQAEALPALWQLYISAASSAGPYDTSSGSGAATYLHYLKETLQWIRNCQSDSKYGEWYWLTYGDCSVAQSYNSGGYEYAGSVKGNIWKASYHNGRALLTLIRYLLGGAPGVPAASQQAGCTNVVGTVDLGSSSCKAVALTGLAYERVPERWVCVARGLSNVGH</sequence>
<dbReference type="RefSeq" id="XP_002946554.1">
    <property type="nucleotide sequence ID" value="XM_002946508.1"/>
</dbReference>
<dbReference type="STRING" id="3068.D8TJ58"/>